<dbReference type="InterPro" id="IPR050553">
    <property type="entry name" value="Thioredoxin_ResA/DsbE_sf"/>
</dbReference>
<organism evidence="4 5">
    <name type="scientific">Alteromonas aestuariivivens</name>
    <dbReference type="NCBI Taxonomy" id="1938339"/>
    <lineage>
        <taxon>Bacteria</taxon>
        <taxon>Pseudomonadati</taxon>
        <taxon>Pseudomonadota</taxon>
        <taxon>Gammaproteobacteria</taxon>
        <taxon>Alteromonadales</taxon>
        <taxon>Alteromonadaceae</taxon>
        <taxon>Alteromonas/Salinimonas group</taxon>
        <taxon>Alteromonas</taxon>
    </lineage>
</organism>
<feature type="chain" id="PRO_5017767171" evidence="2">
    <location>
        <begin position="30"/>
        <end position="172"/>
    </location>
</feature>
<comment type="caution">
    <text evidence="4">The sequence shown here is derived from an EMBL/GenBank/DDBJ whole genome shotgun (WGS) entry which is preliminary data.</text>
</comment>
<dbReference type="PROSITE" id="PS00194">
    <property type="entry name" value="THIOREDOXIN_1"/>
    <property type="match status" value="1"/>
</dbReference>
<protein>
    <submittedName>
        <fullName evidence="4">TlpA family protein disulfide reductase</fullName>
    </submittedName>
</protein>
<reference evidence="5" key="1">
    <citation type="submission" date="2018-08" db="EMBL/GenBank/DDBJ databases">
        <authorList>
            <person name="Zhang J."/>
            <person name="Du Z.-J."/>
        </authorList>
    </citation>
    <scope>NUCLEOTIDE SEQUENCE [LARGE SCALE GENOMIC DNA]</scope>
    <source>
        <strain evidence="5">KCTC 52655</strain>
    </source>
</reference>
<dbReference type="SUPFAM" id="SSF52833">
    <property type="entry name" value="Thioredoxin-like"/>
    <property type="match status" value="1"/>
</dbReference>
<feature type="signal peptide" evidence="2">
    <location>
        <begin position="1"/>
        <end position="29"/>
    </location>
</feature>
<dbReference type="GO" id="GO:0015036">
    <property type="term" value="F:disulfide oxidoreductase activity"/>
    <property type="evidence" value="ECO:0007669"/>
    <property type="project" value="UniProtKB-ARBA"/>
</dbReference>
<evidence type="ECO:0000313" key="4">
    <source>
        <dbReference type="EMBL" id="RDV28180.1"/>
    </source>
</evidence>
<name>A0A3D8MD68_9ALTE</name>
<dbReference type="AlphaFoldDB" id="A0A3D8MD68"/>
<feature type="domain" description="Thioredoxin" evidence="3">
    <location>
        <begin position="31"/>
        <end position="171"/>
    </location>
</feature>
<dbReference type="Proteomes" id="UP000256561">
    <property type="component" value="Unassembled WGS sequence"/>
</dbReference>
<dbReference type="PANTHER" id="PTHR42852:SF17">
    <property type="entry name" value="THIOREDOXIN-LIKE PROTEIN HI_1115"/>
    <property type="match status" value="1"/>
</dbReference>
<dbReference type="Gene3D" id="3.40.30.10">
    <property type="entry name" value="Glutaredoxin"/>
    <property type="match status" value="1"/>
</dbReference>
<dbReference type="PROSITE" id="PS51352">
    <property type="entry name" value="THIOREDOXIN_2"/>
    <property type="match status" value="1"/>
</dbReference>
<dbReference type="GO" id="GO:0016209">
    <property type="term" value="F:antioxidant activity"/>
    <property type="evidence" value="ECO:0007669"/>
    <property type="project" value="InterPro"/>
</dbReference>
<dbReference type="EMBL" id="QRHA01000002">
    <property type="protein sequence ID" value="RDV28180.1"/>
    <property type="molecule type" value="Genomic_DNA"/>
</dbReference>
<sequence length="172" mass="18889">MRLQPEKSFAAVAILVLVLLGMTTTATQAATTELSPAPDFVLKSRSGDNLRLSEQVGNVVIVNFWASWCGPCREELPAFEQMYQTYADMGVTVLAVNVDDDPAKANTLLKDIEVSFPVLFDPEGEVSELYDVSAMPTTVLIDRFGNARLVHKGYKSGDEAKYEQALNALLRE</sequence>
<gene>
    <name evidence="4" type="ORF">DXV75_04270</name>
</gene>
<dbReference type="InterPro" id="IPR000866">
    <property type="entry name" value="AhpC/TSA"/>
</dbReference>
<evidence type="ECO:0000256" key="1">
    <source>
        <dbReference type="ARBA" id="ARBA00023284"/>
    </source>
</evidence>
<accession>A0A3D8MD68</accession>
<evidence type="ECO:0000256" key="2">
    <source>
        <dbReference type="SAM" id="SignalP"/>
    </source>
</evidence>
<keyword evidence="1" id="KW-0676">Redox-active center</keyword>
<proteinExistence type="predicted"/>
<dbReference type="Pfam" id="PF00578">
    <property type="entry name" value="AhpC-TSA"/>
    <property type="match status" value="1"/>
</dbReference>
<dbReference type="CDD" id="cd02966">
    <property type="entry name" value="TlpA_like_family"/>
    <property type="match status" value="1"/>
</dbReference>
<keyword evidence="5" id="KW-1185">Reference proteome</keyword>
<dbReference type="OrthoDB" id="9799347at2"/>
<dbReference type="InterPro" id="IPR036249">
    <property type="entry name" value="Thioredoxin-like_sf"/>
</dbReference>
<dbReference type="InterPro" id="IPR013766">
    <property type="entry name" value="Thioredoxin_domain"/>
</dbReference>
<evidence type="ECO:0000259" key="3">
    <source>
        <dbReference type="PROSITE" id="PS51352"/>
    </source>
</evidence>
<evidence type="ECO:0000313" key="5">
    <source>
        <dbReference type="Proteomes" id="UP000256561"/>
    </source>
</evidence>
<dbReference type="PANTHER" id="PTHR42852">
    <property type="entry name" value="THIOL:DISULFIDE INTERCHANGE PROTEIN DSBE"/>
    <property type="match status" value="1"/>
</dbReference>
<keyword evidence="2" id="KW-0732">Signal</keyword>
<dbReference type="RefSeq" id="WP_115592138.1">
    <property type="nucleotide sequence ID" value="NZ_QRHA01000002.1"/>
</dbReference>
<dbReference type="InterPro" id="IPR017937">
    <property type="entry name" value="Thioredoxin_CS"/>
</dbReference>